<feature type="domain" description="N-acetyltransferase" evidence="1">
    <location>
        <begin position="25"/>
        <end position="180"/>
    </location>
</feature>
<reference evidence="2 3" key="1">
    <citation type="submission" date="2022-04" db="EMBL/GenBank/DDBJ databases">
        <title>Genome sequence of soybean root-associated Caulobacter segnis RL271.</title>
        <authorList>
            <person name="Longley R."/>
            <person name="Bonito G."/>
            <person name="Trigodet F."/>
            <person name="Crosson S."/>
            <person name="Fiebig A."/>
        </authorList>
    </citation>
    <scope>NUCLEOTIDE SEQUENCE [LARGE SCALE GENOMIC DNA]</scope>
    <source>
        <strain evidence="2 3">RL271</strain>
    </source>
</reference>
<dbReference type="Proteomes" id="UP001057520">
    <property type="component" value="Chromosome"/>
</dbReference>
<evidence type="ECO:0000313" key="2">
    <source>
        <dbReference type="EMBL" id="USQ94483.1"/>
    </source>
</evidence>
<dbReference type="Gene3D" id="3.40.630.30">
    <property type="match status" value="1"/>
</dbReference>
<organism evidence="2 3">
    <name type="scientific">Caulobacter segnis</name>
    <dbReference type="NCBI Taxonomy" id="88688"/>
    <lineage>
        <taxon>Bacteria</taxon>
        <taxon>Pseudomonadati</taxon>
        <taxon>Pseudomonadota</taxon>
        <taxon>Alphaproteobacteria</taxon>
        <taxon>Caulobacterales</taxon>
        <taxon>Caulobacteraceae</taxon>
        <taxon>Caulobacter</taxon>
    </lineage>
</organism>
<dbReference type="SUPFAM" id="SSF55729">
    <property type="entry name" value="Acyl-CoA N-acyltransferases (Nat)"/>
    <property type="match status" value="1"/>
</dbReference>
<dbReference type="PROSITE" id="PS51186">
    <property type="entry name" value="GNAT"/>
    <property type="match status" value="1"/>
</dbReference>
<sequence>MPQTLIKTLPCDLTVTARTQGGLNIRMRPATPDDHGALAAFFAGLSPEDLRHRFLASLKAVDERQLALMTRNQVGGDVTFVSCDAANSAILAVATLATGPGDERAEVAVSVRSDLKGQGLSWSLLEHTLAYARAVGVKVVESIETADNHPALDLEREMGFTVRPVSDDHGLRLAELAVAV</sequence>
<accession>A0ABY4ZPH4</accession>
<proteinExistence type="predicted"/>
<name>A0ABY4ZPH4_9CAUL</name>
<dbReference type="InterPro" id="IPR000182">
    <property type="entry name" value="GNAT_dom"/>
</dbReference>
<gene>
    <name evidence="2" type="ORF">MZV50_18075</name>
</gene>
<protein>
    <submittedName>
        <fullName evidence="2">GNAT family N-acetyltransferase</fullName>
    </submittedName>
</protein>
<dbReference type="Pfam" id="PF00583">
    <property type="entry name" value="Acetyltransf_1"/>
    <property type="match status" value="1"/>
</dbReference>
<evidence type="ECO:0000259" key="1">
    <source>
        <dbReference type="PROSITE" id="PS51186"/>
    </source>
</evidence>
<dbReference type="InterPro" id="IPR016181">
    <property type="entry name" value="Acyl_CoA_acyltransferase"/>
</dbReference>
<evidence type="ECO:0000313" key="3">
    <source>
        <dbReference type="Proteomes" id="UP001057520"/>
    </source>
</evidence>
<keyword evidence="3" id="KW-1185">Reference proteome</keyword>
<dbReference type="EMBL" id="CP096040">
    <property type="protein sequence ID" value="USQ94483.1"/>
    <property type="molecule type" value="Genomic_DNA"/>
</dbReference>